<keyword evidence="4" id="KW-0862">Zinc</keyword>
<evidence type="ECO:0000256" key="1">
    <source>
        <dbReference type="ARBA" id="ARBA00005889"/>
    </source>
</evidence>
<dbReference type="PANTHER" id="PTHR31669">
    <property type="entry name" value="PROTEIN FAR1-RELATED SEQUENCE 10-RELATED"/>
    <property type="match status" value="1"/>
</dbReference>
<evidence type="ECO:0000256" key="3">
    <source>
        <dbReference type="ARBA" id="ARBA00022771"/>
    </source>
</evidence>
<feature type="region of interest" description="Disordered" evidence="7">
    <location>
        <begin position="1427"/>
        <end position="1449"/>
    </location>
</feature>
<evidence type="ECO:0000256" key="4">
    <source>
        <dbReference type="ARBA" id="ARBA00022833"/>
    </source>
</evidence>
<keyword evidence="3 5" id="KW-0863">Zinc-finger</keyword>
<dbReference type="InterPro" id="IPR018289">
    <property type="entry name" value="MULE_transposase_dom"/>
</dbReference>
<organism evidence="9 10">
    <name type="scientific">Musa troglodytarum</name>
    <name type="common">fe'i banana</name>
    <dbReference type="NCBI Taxonomy" id="320322"/>
    <lineage>
        <taxon>Eukaryota</taxon>
        <taxon>Viridiplantae</taxon>
        <taxon>Streptophyta</taxon>
        <taxon>Embryophyta</taxon>
        <taxon>Tracheophyta</taxon>
        <taxon>Spermatophyta</taxon>
        <taxon>Magnoliopsida</taxon>
        <taxon>Liliopsida</taxon>
        <taxon>Zingiberales</taxon>
        <taxon>Musaceae</taxon>
        <taxon>Musa</taxon>
    </lineage>
</organism>
<keyword evidence="6" id="KW-0175">Coiled coil</keyword>
<keyword evidence="9" id="KW-0238">DNA-binding</keyword>
<dbReference type="EMBL" id="CP097509">
    <property type="protein sequence ID" value="URE16973.1"/>
    <property type="molecule type" value="Genomic_DNA"/>
</dbReference>
<dbReference type="InterPro" id="IPR006564">
    <property type="entry name" value="Znf_PMZ"/>
</dbReference>
<dbReference type="Pfam" id="PF04434">
    <property type="entry name" value="SWIM"/>
    <property type="match status" value="1"/>
</dbReference>
<dbReference type="InterPro" id="IPR007527">
    <property type="entry name" value="Znf_SWIM"/>
</dbReference>
<accession>A0A9E7KE24</accession>
<dbReference type="InterPro" id="IPR031052">
    <property type="entry name" value="FHY3/FAR1"/>
</dbReference>
<protein>
    <submittedName>
        <fullName evidence="9">FAR1 DNA-binding domain</fullName>
    </submittedName>
</protein>
<dbReference type="GO" id="GO:0043565">
    <property type="term" value="F:sequence-specific DNA binding"/>
    <property type="evidence" value="ECO:0007669"/>
    <property type="project" value="InterPro"/>
</dbReference>
<feature type="region of interest" description="Disordered" evidence="7">
    <location>
        <begin position="983"/>
        <end position="1016"/>
    </location>
</feature>
<dbReference type="Gene3D" id="3.30.50.10">
    <property type="entry name" value="Erythroid Transcription Factor GATA-1, subunit A"/>
    <property type="match status" value="1"/>
</dbReference>
<dbReference type="Pfam" id="PF10551">
    <property type="entry name" value="MULE"/>
    <property type="match status" value="1"/>
</dbReference>
<dbReference type="SMART" id="SM00401">
    <property type="entry name" value="ZnF_GATA"/>
    <property type="match status" value="1"/>
</dbReference>
<dbReference type="Proteomes" id="UP001055439">
    <property type="component" value="Chromosome 7"/>
</dbReference>
<feature type="region of interest" description="Disordered" evidence="7">
    <location>
        <begin position="1139"/>
        <end position="1163"/>
    </location>
</feature>
<feature type="coiled-coil region" evidence="6">
    <location>
        <begin position="1490"/>
        <end position="1521"/>
    </location>
</feature>
<evidence type="ECO:0000256" key="7">
    <source>
        <dbReference type="SAM" id="MobiDB-lite"/>
    </source>
</evidence>
<sequence length="1749" mass="196389">MQFEQEQDLVVHGSTGNDGSEGPPRCLRCGISANATPHMRRGPEGPRTLCNACGIAWTKGKMRRMVDPNGPLNEVTMAKLVPEIDMEFESEEKAYEFYNKYAGHVGFSVRKSSSDKSSENVTRSRTFVCSRQGFRKDKKGAREVKRPRPETRIGCPARMTIKITPSGKYRVTEFIADHNHQPAPPSTTHMLRSQRITIELQAAEADLSDDSGTTPKSTNETAPRPIGGPRNVMFLPSDYKNNLQSKRMKAMQMGDAGAVLKYLQSMQLDDPSFFYAIQVDEDDRLTNIFWADSKSIMDFNCFGDVVCLDMTYKINGYGRPLAPFLGVNHHKQTTIFGAALLYDESIDSFKWLFETFKIGMRGKQPKTILTDQSMAISGAVASVWPGTNHRHCVWHVYQNAVRNLNHVFQGSKTFSKDFSKCIYDYEEEEEFMLAWRAMLDKYDLKNNEWLGKLFEDRDKWALPYGRDIYCADMNSTLQNESLSSVLKKYLSPQLDLLSFFKQYERVLDEHRYAELQADFHASQSFPRIPPSKLLKQAANIYTPVVFEIFRKEFEMFMDSMLFGCGEVESIYEYRVAVTDKPKEHYVRFDSRDCSAYCSCKKFEFGGIQCCHVLKVLDFRNIKELPLKYFLKRWKKDAKSSNEGNNWVITSESDPKTPTSSSLIVPVTSYAQQQGFHGTSQFSHDPSVSDLHQHSFHANTQLNQRPREETGENRQPPTPTPVRFSLFVGRIHWRSSSRIDPKGAHEVAAHGGGGSILTSRDGFRHSSRLCVIPALAKTLAVRIVRIWRWENRENCFRPFLAHLKVAEEQSAEAVDSIKLNVDRRTKDGTWFKKGTVERFVQFVSEPEVLEFVNTFNAEVSQLEGAKKIYLQGAGVPVSGSMGENGTTTEASVDITKNKLLSAIDVRLVAVKQDLAQACCRASSAGFTPKNVLELLHFADYFGADHLNEACTKFISLCQKHPDLFSLQHLPWSLPLPLKSLGVSSSSGSDVSLDEPEDEPKVGGKPPDGGGLHLHKHNNSQPAQINTAELLCPYPQLKPIQQHFVDRTVGNMVDSIPAASFTKPAQQDEGGSRRLSVQDRINLFESKQKEQSVSLRNISTIVGIKRVVAGKGEHRRIPSDVSDKSVLRRWSGASDMSIDLSSSSCSSFNDEKDGGSASGTPTSANLHFQSSNRIQEGVASGLTDTMTVQSQLSPKECIAITPCQFHPHFQTLSKDRDHAKEEADKTLMTLSKPAFPKEQIKHIIHASQSGKSFCQLNNQDGFGTQQDGFLESGSCAGLKYHAVCHPQFETTSEDCVQAKDHVILQATSQSVSAAEEKAGLRDQESSRTRTGKISSHPDDVRVNYQPTLSTQLQIFTIKPDDAQVGAKDPSDFEIYSRALSSIYLESHPQWKPLSKPVGADSSGPVVSEQPFGPILVKEKGDLGHLGINFKDQSSSSDCPNKFQSERTHSERHSLPVFPVRDAKECMELLDPPSTSTCSAEQIQTVSSLKGGNQKLNNELQMKANELENLFAEHKLRIQKDQAATFRRSSDAHKDHVLEALEKGRAIPDQLPERKFVKETSKKEVEFDANLLSNVVNNRKFDNNLCQGFDNKSDDFRGKFYDKYMQKRNAKLLEEWKSKRPQKEAKMKTLRDNLEHTLAEMRAKFLGSANGQYLRSFSSSSSLEGASSWIHHIFSYAHEASDIEAYVDSLIGSLASWNSHLLNQMSSDSFRMRELRKCLGLESNCCGLKPTRLQHKHNRCKIRSGFSSECTV</sequence>
<dbReference type="PANTHER" id="PTHR31669:SF277">
    <property type="entry name" value="PROTEIN FAR1-RELATED SEQUENCE"/>
    <property type="match status" value="1"/>
</dbReference>
<feature type="compositionally biased region" description="Basic and acidic residues" evidence="7">
    <location>
        <begin position="1312"/>
        <end position="1325"/>
    </location>
</feature>
<dbReference type="GO" id="GO:0006355">
    <property type="term" value="P:regulation of DNA-templated transcription"/>
    <property type="evidence" value="ECO:0007669"/>
    <property type="project" value="InterPro"/>
</dbReference>
<feature type="domain" description="SWIM-type" evidence="8">
    <location>
        <begin position="573"/>
        <end position="620"/>
    </location>
</feature>
<feature type="compositionally biased region" description="Polar residues" evidence="7">
    <location>
        <begin position="210"/>
        <end position="221"/>
    </location>
</feature>
<dbReference type="InterPro" id="IPR004330">
    <property type="entry name" value="FAR1_DNA_bnd_dom"/>
</dbReference>
<evidence type="ECO:0000256" key="2">
    <source>
        <dbReference type="ARBA" id="ARBA00022723"/>
    </source>
</evidence>
<evidence type="ECO:0000259" key="8">
    <source>
        <dbReference type="PROSITE" id="PS50966"/>
    </source>
</evidence>
<dbReference type="SUPFAM" id="SSF57716">
    <property type="entry name" value="Glucocorticoid receptor-like (DNA-binding domain)"/>
    <property type="match status" value="1"/>
</dbReference>
<feature type="region of interest" description="Disordered" evidence="7">
    <location>
        <begin position="698"/>
        <end position="721"/>
    </location>
</feature>
<evidence type="ECO:0000313" key="10">
    <source>
        <dbReference type="Proteomes" id="UP001055439"/>
    </source>
</evidence>
<feature type="region of interest" description="Disordered" evidence="7">
    <location>
        <begin position="204"/>
        <end position="229"/>
    </location>
</feature>
<comment type="similarity">
    <text evidence="1">Belongs to the FHY3/FAR1 family.</text>
</comment>
<keyword evidence="10" id="KW-1185">Reference proteome</keyword>
<dbReference type="GO" id="GO:0008270">
    <property type="term" value="F:zinc ion binding"/>
    <property type="evidence" value="ECO:0007669"/>
    <property type="project" value="UniProtKB-KW"/>
</dbReference>
<dbReference type="OrthoDB" id="2402896at2759"/>
<feature type="region of interest" description="Disordered" evidence="7">
    <location>
        <begin position="1311"/>
        <end position="1337"/>
    </location>
</feature>
<reference evidence="9" key="1">
    <citation type="submission" date="2022-05" db="EMBL/GenBank/DDBJ databases">
        <title>The Musa troglodytarum L. genome provides insights into the mechanism of non-climacteric behaviour and enrichment of carotenoids.</title>
        <authorList>
            <person name="Wang J."/>
        </authorList>
    </citation>
    <scope>NUCLEOTIDE SEQUENCE</scope>
    <source>
        <tissue evidence="9">Leaf</tissue>
    </source>
</reference>
<evidence type="ECO:0000256" key="5">
    <source>
        <dbReference type="PROSITE-ProRule" id="PRU00325"/>
    </source>
</evidence>
<proteinExistence type="inferred from homology"/>
<feature type="compositionally biased region" description="Polar residues" evidence="7">
    <location>
        <begin position="1428"/>
        <end position="1440"/>
    </location>
</feature>
<evidence type="ECO:0000313" key="9">
    <source>
        <dbReference type="EMBL" id="URE16973.1"/>
    </source>
</evidence>
<dbReference type="SMART" id="SM00575">
    <property type="entry name" value="ZnF_PMZ"/>
    <property type="match status" value="1"/>
</dbReference>
<dbReference type="InterPro" id="IPR000679">
    <property type="entry name" value="Znf_GATA"/>
</dbReference>
<dbReference type="PROSITE" id="PS50966">
    <property type="entry name" value="ZF_SWIM"/>
    <property type="match status" value="1"/>
</dbReference>
<feature type="region of interest" description="Disordered" evidence="7">
    <location>
        <begin position="1"/>
        <end position="24"/>
    </location>
</feature>
<gene>
    <name evidence="9" type="ORF">MUK42_11402</name>
</gene>
<dbReference type="Pfam" id="PF00320">
    <property type="entry name" value="GATA"/>
    <property type="match status" value="1"/>
</dbReference>
<keyword evidence="2" id="KW-0479">Metal-binding</keyword>
<dbReference type="Pfam" id="PF03101">
    <property type="entry name" value="FAR1"/>
    <property type="match status" value="1"/>
</dbReference>
<name>A0A9E7KE24_9LILI</name>
<evidence type="ECO:0000256" key="6">
    <source>
        <dbReference type="SAM" id="Coils"/>
    </source>
</evidence>
<feature type="region of interest" description="Disordered" evidence="7">
    <location>
        <begin position="640"/>
        <end position="661"/>
    </location>
</feature>
<dbReference type="InterPro" id="IPR013088">
    <property type="entry name" value="Znf_NHR/GATA"/>
</dbReference>
<dbReference type="CDD" id="cd00202">
    <property type="entry name" value="ZnF_GATA"/>
    <property type="match status" value="1"/>
</dbReference>